<dbReference type="GO" id="GO:0006629">
    <property type="term" value="P:lipid metabolic process"/>
    <property type="evidence" value="ECO:0007669"/>
    <property type="project" value="InterPro"/>
</dbReference>
<sequence>MISARDVLSLRTGIFAHRGNSAAYPENTLPAFRSAFQLGCPMVETDLHLTADGELVLWHDERTGRNTDRDLVIEESSLAELRSLDAGFTRPAFRGMGIYMMTLNELLEEFPEGVFNIDLKSPDPMIAVRYAQVLAAHRAWERVVTGSFHGNVLRRFRRLAPACLTSMSPGEVRAAVIINRRGLRWLRPLAAILIKGRIFQVPEVHGNIRVVNRGLISSWAKSGVPVQVWTVNEPEEAKRLFRSGVRGVFTDAPETMLQALRGFDPDGESPPYRD</sequence>
<name>A0A1Y1RYJ9_9SPIO</name>
<gene>
    <name evidence="2" type="ORF">B4O97_08335</name>
</gene>
<organism evidence="2 3">
    <name type="scientific">Marispirochaeta aestuarii</name>
    <dbReference type="NCBI Taxonomy" id="1963862"/>
    <lineage>
        <taxon>Bacteria</taxon>
        <taxon>Pseudomonadati</taxon>
        <taxon>Spirochaetota</taxon>
        <taxon>Spirochaetia</taxon>
        <taxon>Spirochaetales</taxon>
        <taxon>Spirochaetaceae</taxon>
        <taxon>Marispirochaeta</taxon>
    </lineage>
</organism>
<dbReference type="Gene3D" id="3.20.20.190">
    <property type="entry name" value="Phosphatidylinositol (PI) phosphodiesterase"/>
    <property type="match status" value="1"/>
</dbReference>
<dbReference type="CDD" id="cd08561">
    <property type="entry name" value="GDPD_cytoplasmic_ScUgpQ2_like"/>
    <property type="match status" value="1"/>
</dbReference>
<dbReference type="InterPro" id="IPR017946">
    <property type="entry name" value="PLC-like_Pdiesterase_TIM-brl"/>
</dbReference>
<evidence type="ECO:0000259" key="1">
    <source>
        <dbReference type="PROSITE" id="PS51704"/>
    </source>
</evidence>
<dbReference type="Pfam" id="PF03009">
    <property type="entry name" value="GDPD"/>
    <property type="match status" value="1"/>
</dbReference>
<dbReference type="Proteomes" id="UP000192343">
    <property type="component" value="Unassembled WGS sequence"/>
</dbReference>
<dbReference type="PROSITE" id="PS51704">
    <property type="entry name" value="GP_PDE"/>
    <property type="match status" value="1"/>
</dbReference>
<evidence type="ECO:0000313" key="2">
    <source>
        <dbReference type="EMBL" id="ORC35643.1"/>
    </source>
</evidence>
<accession>A0A1Y1RYJ9</accession>
<dbReference type="STRING" id="1963862.B4O97_08335"/>
<evidence type="ECO:0000313" key="3">
    <source>
        <dbReference type="Proteomes" id="UP000192343"/>
    </source>
</evidence>
<dbReference type="PANTHER" id="PTHR46211">
    <property type="entry name" value="GLYCEROPHOSPHORYL DIESTER PHOSPHODIESTERASE"/>
    <property type="match status" value="1"/>
</dbReference>
<proteinExistence type="predicted"/>
<dbReference type="SUPFAM" id="SSF51695">
    <property type="entry name" value="PLC-like phosphodiesterases"/>
    <property type="match status" value="1"/>
</dbReference>
<keyword evidence="3" id="KW-1185">Reference proteome</keyword>
<comment type="caution">
    <text evidence="2">The sequence shown here is derived from an EMBL/GenBank/DDBJ whole genome shotgun (WGS) entry which is preliminary data.</text>
</comment>
<reference evidence="2 3" key="1">
    <citation type="submission" date="2017-03" db="EMBL/GenBank/DDBJ databases">
        <title>Draft Genome sequence of Marispirochaeta sp. strain JC444.</title>
        <authorList>
            <person name="Shivani Y."/>
            <person name="Subhash Y."/>
            <person name="Sasikala C."/>
            <person name="Ramana C."/>
        </authorList>
    </citation>
    <scope>NUCLEOTIDE SEQUENCE [LARGE SCALE GENOMIC DNA]</scope>
    <source>
        <strain evidence="2 3">JC444</strain>
    </source>
</reference>
<dbReference type="AlphaFoldDB" id="A0A1Y1RYJ9"/>
<dbReference type="EMBL" id="MWQY01000008">
    <property type="protein sequence ID" value="ORC35643.1"/>
    <property type="molecule type" value="Genomic_DNA"/>
</dbReference>
<dbReference type="InterPro" id="IPR030395">
    <property type="entry name" value="GP_PDE_dom"/>
</dbReference>
<feature type="domain" description="GP-PDE" evidence="1">
    <location>
        <begin position="12"/>
        <end position="260"/>
    </location>
</feature>
<dbReference type="GO" id="GO:0008081">
    <property type="term" value="F:phosphoric diester hydrolase activity"/>
    <property type="evidence" value="ECO:0007669"/>
    <property type="project" value="InterPro"/>
</dbReference>
<protein>
    <recommendedName>
        <fullName evidence="1">GP-PDE domain-containing protein</fullName>
    </recommendedName>
</protein>
<dbReference type="PANTHER" id="PTHR46211:SF14">
    <property type="entry name" value="GLYCEROPHOSPHODIESTER PHOSPHODIESTERASE"/>
    <property type="match status" value="1"/>
</dbReference>
<dbReference type="RefSeq" id="WP_083049946.1">
    <property type="nucleotide sequence ID" value="NZ_MWQY01000008.1"/>
</dbReference>
<dbReference type="OrthoDB" id="384721at2"/>